<name>A0AAX2QX14_9BACT</name>
<accession>A0AAX2QX14</accession>
<dbReference type="RefSeq" id="WP_134770163.1">
    <property type="nucleotide sequence ID" value="NZ_CP046427.1"/>
</dbReference>
<dbReference type="Proteomes" id="UP000294834">
    <property type="component" value="Unassembled WGS sequence"/>
</dbReference>
<comment type="caution">
    <text evidence="2">The sequence shown here is derived from an EMBL/GenBank/DDBJ whole genome shotgun (WGS) entry which is preliminary data.</text>
</comment>
<dbReference type="AlphaFoldDB" id="A0AAX2QX14"/>
<evidence type="ECO:0000313" key="2">
    <source>
        <dbReference type="EMBL" id="TDB03794.1"/>
    </source>
</evidence>
<evidence type="ECO:0000256" key="1">
    <source>
        <dbReference type="SAM" id="SignalP"/>
    </source>
</evidence>
<feature type="chain" id="PRO_5043477844" description="Lipoprotein" evidence="1">
    <location>
        <begin position="19"/>
        <end position="149"/>
    </location>
</feature>
<keyword evidence="1" id="KW-0732">Signal</keyword>
<evidence type="ECO:0000313" key="3">
    <source>
        <dbReference type="Proteomes" id="UP000294834"/>
    </source>
</evidence>
<proteinExistence type="predicted"/>
<organism evidence="2 3">
    <name type="scientific">Phocaeicola dorei</name>
    <dbReference type="NCBI Taxonomy" id="357276"/>
    <lineage>
        <taxon>Bacteria</taxon>
        <taxon>Pseudomonadati</taxon>
        <taxon>Bacteroidota</taxon>
        <taxon>Bacteroidia</taxon>
        <taxon>Bacteroidales</taxon>
        <taxon>Bacteroidaceae</taxon>
        <taxon>Phocaeicola</taxon>
    </lineage>
</organism>
<reference evidence="2 3" key="1">
    <citation type="journal article" date="2019" name="Nat. Microbiol.">
        <title>Genomic variation and strain-specific functional adaptation in the human gut microbiome during early life.</title>
        <authorList>
            <person name="Vatanen T."/>
            <person name="Plichta D.R."/>
            <person name="Somani J."/>
            <person name="Munch P.C."/>
            <person name="Arthur T.D."/>
            <person name="Hall A.B."/>
            <person name="Rudolf S."/>
            <person name="Oakeley E.J."/>
            <person name="Ke X."/>
            <person name="Young R.A."/>
            <person name="Haiser H.J."/>
            <person name="Kolde R."/>
            <person name="Yassour M."/>
            <person name="Luopajarvi K."/>
            <person name="Siljander H."/>
            <person name="Virtanen S.M."/>
            <person name="Ilonen J."/>
            <person name="Uibo R."/>
            <person name="Tillmann V."/>
            <person name="Mokurov S."/>
            <person name="Dorshakova N."/>
            <person name="Porter J.A."/>
            <person name="McHardy A.C."/>
            <person name="Lahdesmaki H."/>
            <person name="Vlamakis H."/>
            <person name="Huttenhower C."/>
            <person name="Knip M."/>
            <person name="Xavier R.J."/>
        </authorList>
    </citation>
    <scope>NUCLEOTIDE SEQUENCE [LARGE SCALE GENOMIC DNA]</scope>
    <source>
        <strain evidence="2 3">RJX1052</strain>
    </source>
</reference>
<dbReference type="EMBL" id="SLTX01000002">
    <property type="protein sequence ID" value="TDB03794.1"/>
    <property type="molecule type" value="Genomic_DNA"/>
</dbReference>
<protein>
    <recommendedName>
        <fullName evidence="4">Lipoprotein</fullName>
    </recommendedName>
</protein>
<gene>
    <name evidence="2" type="ORF">E1J06_21810</name>
</gene>
<evidence type="ECO:0008006" key="4">
    <source>
        <dbReference type="Google" id="ProtNLM"/>
    </source>
</evidence>
<dbReference type="PROSITE" id="PS51257">
    <property type="entry name" value="PROKAR_LIPOPROTEIN"/>
    <property type="match status" value="1"/>
</dbReference>
<sequence length="149" mass="17029">MKKLLLLLFAVLTLTACGDSPIKSYITKTYPTATNIEIMEDSAYNAHFDITRLNRECSEVIEKLVDMSKQERRTAIDSLEVATVAIQVHLEDVFNTPKINSKAYKVNLTLNGLPKQIIVFEHPLGNMYFTDEQIETEFNNLLDKIEDMK</sequence>
<feature type="signal peptide" evidence="1">
    <location>
        <begin position="1"/>
        <end position="18"/>
    </location>
</feature>